<dbReference type="SUPFAM" id="SSF50630">
    <property type="entry name" value="Acid proteases"/>
    <property type="match status" value="1"/>
</dbReference>
<comment type="caution">
    <text evidence="3">The sequence shown here is derived from an EMBL/GenBank/DDBJ whole genome shotgun (WGS) entry which is preliminary data.</text>
</comment>
<dbReference type="PANTHER" id="PTHR47966">
    <property type="entry name" value="BETA-SITE APP-CLEAVING ENZYME, ISOFORM A-RELATED"/>
    <property type="match status" value="1"/>
</dbReference>
<accession>A0ABQ7K421</accession>
<organism evidence="3 4">
    <name type="scientific">Linnemannia gamsii</name>
    <dbReference type="NCBI Taxonomy" id="64522"/>
    <lineage>
        <taxon>Eukaryota</taxon>
        <taxon>Fungi</taxon>
        <taxon>Fungi incertae sedis</taxon>
        <taxon>Mucoromycota</taxon>
        <taxon>Mortierellomycotina</taxon>
        <taxon>Mortierellomycetes</taxon>
        <taxon>Mortierellales</taxon>
        <taxon>Mortierellaceae</taxon>
        <taxon>Linnemannia</taxon>
    </lineage>
</organism>
<feature type="domain" description="Peptidase A1" evidence="2">
    <location>
        <begin position="80"/>
        <end position="384"/>
    </location>
</feature>
<dbReference type="PROSITE" id="PS51767">
    <property type="entry name" value="PEPTIDASE_A1"/>
    <property type="match status" value="1"/>
</dbReference>
<dbReference type="Pfam" id="PF00026">
    <property type="entry name" value="Asp"/>
    <property type="match status" value="1"/>
</dbReference>
<dbReference type="PRINTS" id="PR00792">
    <property type="entry name" value="PEPSIN"/>
</dbReference>
<dbReference type="InterPro" id="IPR033121">
    <property type="entry name" value="PEPTIDASE_A1"/>
</dbReference>
<gene>
    <name evidence="3" type="ORF">BGZ96_006763</name>
</gene>
<protein>
    <recommendedName>
        <fullName evidence="2">Peptidase A1 domain-containing protein</fullName>
    </recommendedName>
</protein>
<evidence type="ECO:0000256" key="1">
    <source>
        <dbReference type="ARBA" id="ARBA00007447"/>
    </source>
</evidence>
<dbReference type="CDD" id="cd05471">
    <property type="entry name" value="pepsin_like"/>
    <property type="match status" value="1"/>
</dbReference>
<evidence type="ECO:0000313" key="4">
    <source>
        <dbReference type="Proteomes" id="UP001194696"/>
    </source>
</evidence>
<dbReference type="InterPro" id="IPR021109">
    <property type="entry name" value="Peptidase_aspartic_dom_sf"/>
</dbReference>
<dbReference type="PANTHER" id="PTHR47966:SF51">
    <property type="entry name" value="BETA-SITE APP-CLEAVING ENZYME, ISOFORM A-RELATED"/>
    <property type="match status" value="1"/>
</dbReference>
<dbReference type="Gene3D" id="2.40.70.10">
    <property type="entry name" value="Acid Proteases"/>
    <property type="match status" value="2"/>
</dbReference>
<keyword evidence="4" id="KW-1185">Reference proteome</keyword>
<sequence length="414" mass="45746">MKIITPTSITLAAAVAIVANANNTALSDGLLRIPLSRSESTQSKPDSTQLWYHTLRKYGLYRTKGDMESQAVAKLPLVDYYGLVDIGTPPQTLRLQFDTGSSRFVISTTECPLCSGTSPFNQALSSTYRPGIEPWNIRYGDGSFAKGFIAEDKVTLGPISVQNQKLNMVISESANFDDTVDGVLGLSFGAISGSTTLFENMLEQKLVDQGIFSFYFGKQSHNSGGEVIFGGVDMDRVAPGSEITYTNVTEATHWNIDVQDFLMNGRSFARDKKATPIRSIVDTGTTLIVGPEDWVSWYHNQIARSRRYRRTWVVPCNGRSTLSVVIEGMEFTVPYEDLAREYIGFGWCFSSVQTSSADYVILGDIFLKNNYVVFDQAGQRVGFAPLKAEVEEMTIYASDTEDENAASVRVQEEL</sequence>
<reference evidence="3 4" key="1">
    <citation type="journal article" date="2020" name="Fungal Divers.">
        <title>Resolving the Mortierellaceae phylogeny through synthesis of multi-gene phylogenetics and phylogenomics.</title>
        <authorList>
            <person name="Vandepol N."/>
            <person name="Liber J."/>
            <person name="Desiro A."/>
            <person name="Na H."/>
            <person name="Kennedy M."/>
            <person name="Barry K."/>
            <person name="Grigoriev I.V."/>
            <person name="Miller A.N."/>
            <person name="O'Donnell K."/>
            <person name="Stajich J.E."/>
            <person name="Bonito G."/>
        </authorList>
    </citation>
    <scope>NUCLEOTIDE SEQUENCE [LARGE SCALE GENOMIC DNA]</scope>
    <source>
        <strain evidence="3 4">AD045</strain>
    </source>
</reference>
<dbReference type="Proteomes" id="UP001194696">
    <property type="component" value="Unassembled WGS sequence"/>
</dbReference>
<evidence type="ECO:0000313" key="3">
    <source>
        <dbReference type="EMBL" id="KAG0289731.1"/>
    </source>
</evidence>
<name>A0ABQ7K421_9FUNG</name>
<dbReference type="InterPro" id="IPR034164">
    <property type="entry name" value="Pepsin-like_dom"/>
</dbReference>
<proteinExistence type="inferred from homology"/>
<evidence type="ECO:0000259" key="2">
    <source>
        <dbReference type="PROSITE" id="PS51767"/>
    </source>
</evidence>
<dbReference type="InterPro" id="IPR001461">
    <property type="entry name" value="Aspartic_peptidase_A1"/>
</dbReference>
<dbReference type="EMBL" id="JAAAIM010000330">
    <property type="protein sequence ID" value="KAG0289731.1"/>
    <property type="molecule type" value="Genomic_DNA"/>
</dbReference>
<comment type="similarity">
    <text evidence="1">Belongs to the peptidase A1 family.</text>
</comment>